<organism evidence="1">
    <name type="scientific">Siphoviridae sp. ctHip2</name>
    <dbReference type="NCBI Taxonomy" id="2827830"/>
    <lineage>
        <taxon>Viruses</taxon>
        <taxon>Duplodnaviria</taxon>
        <taxon>Heunggongvirae</taxon>
        <taxon>Uroviricota</taxon>
        <taxon>Caudoviricetes</taxon>
    </lineage>
</organism>
<accession>A0A8S5RVW3</accession>
<evidence type="ECO:0000313" key="1">
    <source>
        <dbReference type="EMBL" id="DAF42711.1"/>
    </source>
</evidence>
<proteinExistence type="predicted"/>
<dbReference type="EMBL" id="BK032497">
    <property type="protein sequence ID" value="DAF42711.1"/>
    <property type="molecule type" value="Genomic_DNA"/>
</dbReference>
<sequence length="93" mass="10800">MKITNELIESAKDFANKINAQFVSIEKNKYFEIVLKIIDENNKPKSIKFRRNPEGHPFIKVAGRRASYQCKNPLKKWHSAELTVELAIAKITR</sequence>
<reference evidence="1" key="1">
    <citation type="journal article" date="2021" name="Proc. Natl. Acad. Sci. U.S.A.">
        <title>A Catalog of Tens of Thousands of Viruses from Human Metagenomes Reveals Hidden Associations with Chronic Diseases.</title>
        <authorList>
            <person name="Tisza M.J."/>
            <person name="Buck C.B."/>
        </authorList>
    </citation>
    <scope>NUCLEOTIDE SEQUENCE</scope>
    <source>
        <strain evidence="1">CtHip2</strain>
    </source>
</reference>
<name>A0A8S5RVW3_9CAUD</name>
<protein>
    <submittedName>
        <fullName evidence="1">Uncharacterized protein</fullName>
    </submittedName>
</protein>